<reference evidence="3" key="1">
    <citation type="submission" date="2020-11" db="EMBL/GenBank/DDBJ databases">
        <title>Azospira restricta DSM 18626 genome sequence.</title>
        <authorList>
            <person name="Moe W.M."/>
        </authorList>
    </citation>
    <scope>NUCLEOTIDE SEQUENCE</scope>
    <source>
        <strain evidence="3">DSM 18626</strain>
    </source>
</reference>
<proteinExistence type="predicted"/>
<dbReference type="Pfam" id="PF13453">
    <property type="entry name" value="Zn_ribbon_TFIIB"/>
    <property type="match status" value="1"/>
</dbReference>
<dbReference type="RefSeq" id="WP_203389099.1">
    <property type="nucleotide sequence ID" value="NZ_CP064781.1"/>
</dbReference>
<sequence>MDCPHQPQPLVAGEHHGHAYAGCDACGGRFIGKGLLHDALGHARDGALRRERLEALPASAVRCPADGQTMHAAVHEGIEIDVCPQCDGVWLDAGEFEAITQRRKARQRRKDDDEPPEDDDSSDGELIEGVVEFVGEALGAIFDVF</sequence>
<dbReference type="InterPro" id="IPR027392">
    <property type="entry name" value="TF_Znf"/>
</dbReference>
<evidence type="ECO:0000256" key="1">
    <source>
        <dbReference type="SAM" id="MobiDB-lite"/>
    </source>
</evidence>
<feature type="compositionally biased region" description="Acidic residues" evidence="1">
    <location>
        <begin position="113"/>
        <end position="126"/>
    </location>
</feature>
<evidence type="ECO:0000313" key="4">
    <source>
        <dbReference type="Proteomes" id="UP000663444"/>
    </source>
</evidence>
<gene>
    <name evidence="3" type="ORF">IWH25_09720</name>
</gene>
<dbReference type="AlphaFoldDB" id="A0A974Y5R6"/>
<organism evidence="3 4">
    <name type="scientific">Azospira restricta</name>
    <dbReference type="NCBI Taxonomy" id="404405"/>
    <lineage>
        <taxon>Bacteria</taxon>
        <taxon>Pseudomonadati</taxon>
        <taxon>Pseudomonadota</taxon>
        <taxon>Betaproteobacteria</taxon>
        <taxon>Rhodocyclales</taxon>
        <taxon>Rhodocyclaceae</taxon>
        <taxon>Azospira</taxon>
    </lineage>
</organism>
<name>A0A974Y5R6_9RHOO</name>
<protein>
    <submittedName>
        <fullName evidence="3">Zf-TFIIB domain-containing protein</fullName>
    </submittedName>
</protein>
<keyword evidence="4" id="KW-1185">Reference proteome</keyword>
<dbReference type="KEGG" id="ares:IWH25_09720"/>
<feature type="region of interest" description="Disordered" evidence="1">
    <location>
        <begin position="102"/>
        <end position="126"/>
    </location>
</feature>
<evidence type="ECO:0000313" key="3">
    <source>
        <dbReference type="EMBL" id="QRJ65570.1"/>
    </source>
</evidence>
<dbReference type="Proteomes" id="UP000663444">
    <property type="component" value="Chromosome"/>
</dbReference>
<dbReference type="EMBL" id="CP064781">
    <property type="protein sequence ID" value="QRJ65570.1"/>
    <property type="molecule type" value="Genomic_DNA"/>
</dbReference>
<accession>A0A974Y5R6</accession>
<feature type="domain" description="Transcription factor zinc-finger" evidence="2">
    <location>
        <begin position="62"/>
        <end position="101"/>
    </location>
</feature>
<evidence type="ECO:0000259" key="2">
    <source>
        <dbReference type="Pfam" id="PF13453"/>
    </source>
</evidence>